<sequence>MAHRLNERVIAKRKLYNFHQDQVRQCRVAAPARFNALKAKVDSAIDEEREQEKDRENREADKINHEFDLRNEKIFEENRKISEEVRKKNEEIGKNDEEIRKNNEERERRLQSNKQDSERRFAPVEHKRCGLLEDIENIQDVIEPQIAKLEKSLQDAKRKLDDLMMNRGDEVEGPFGLDRSVTDALDMPLDIAAAKRINRTLSCLRFVEGVGRERYNGRIDGYDGVWRLVDEINVMARIKFPTIVGCIDSSGVLITDWDEGNMHTYLLDINTKSTEKVISSTDKSCVVSCASLYDGKIVCGKRRAGCRAVASGQRLTGCITVYDREWKMVIDVTIPTNNTQDDTWVYAAADPEGMIIAAEWGQSNIYIINPNDGNTLRTITSRENAAVRGVVSSGLILAQPSSDNCRVLKINGGRGHSEIPFRNIIRNACIDPLTDALYVVTTGNEYKTCVIEHVITKCRSKKKKEKVASICLSRRLSGINERRTHLASSQVIMTSSGKLIACDGNSIHCITKDVYSI</sequence>
<dbReference type="OMA" id="MHTYLLD"/>
<dbReference type="InParanoid" id="A0A7M7HQA1"/>
<reference evidence="2" key="2">
    <citation type="submission" date="2021-01" db="UniProtKB">
        <authorList>
            <consortium name="EnsemblMetazoa"/>
        </authorList>
    </citation>
    <scope>IDENTIFICATION</scope>
</reference>
<proteinExistence type="predicted"/>
<dbReference type="KEGG" id="spu:105446627"/>
<feature type="region of interest" description="Disordered" evidence="1">
    <location>
        <begin position="97"/>
        <end position="119"/>
    </location>
</feature>
<keyword evidence="3" id="KW-1185">Reference proteome</keyword>
<dbReference type="EnsemblMetazoa" id="XM_011683667">
    <property type="protein sequence ID" value="XP_011681969"/>
    <property type="gene ID" value="LOC105446627"/>
</dbReference>
<dbReference type="AlphaFoldDB" id="A0A7M7HQA1"/>
<dbReference type="InterPro" id="IPR011044">
    <property type="entry name" value="Quino_amine_DH_bsu"/>
</dbReference>
<name>A0A7M7HQA1_STRPU</name>
<dbReference type="Proteomes" id="UP000007110">
    <property type="component" value="Unassembled WGS sequence"/>
</dbReference>
<dbReference type="SUPFAM" id="SSF50969">
    <property type="entry name" value="YVTN repeat-like/Quinoprotein amine dehydrogenase"/>
    <property type="match status" value="1"/>
</dbReference>
<accession>A0A7M7HQA1</accession>
<protein>
    <submittedName>
        <fullName evidence="2">Uncharacterized protein</fullName>
    </submittedName>
</protein>
<reference evidence="3" key="1">
    <citation type="submission" date="2015-02" db="EMBL/GenBank/DDBJ databases">
        <title>Genome sequencing for Strongylocentrotus purpuratus.</title>
        <authorList>
            <person name="Murali S."/>
            <person name="Liu Y."/>
            <person name="Vee V."/>
            <person name="English A."/>
            <person name="Wang M."/>
            <person name="Skinner E."/>
            <person name="Han Y."/>
            <person name="Muzny D.M."/>
            <person name="Worley K.C."/>
            <person name="Gibbs R.A."/>
        </authorList>
    </citation>
    <scope>NUCLEOTIDE SEQUENCE</scope>
</reference>
<evidence type="ECO:0000256" key="1">
    <source>
        <dbReference type="SAM" id="MobiDB-lite"/>
    </source>
</evidence>
<evidence type="ECO:0000313" key="2">
    <source>
        <dbReference type="EnsemblMetazoa" id="XP_011681969"/>
    </source>
</evidence>
<dbReference type="GeneID" id="105446627"/>
<dbReference type="OrthoDB" id="10425138at2759"/>
<dbReference type="RefSeq" id="XP_011681969.1">
    <property type="nucleotide sequence ID" value="XM_011683667.2"/>
</dbReference>
<organism evidence="2 3">
    <name type="scientific">Strongylocentrotus purpuratus</name>
    <name type="common">Purple sea urchin</name>
    <dbReference type="NCBI Taxonomy" id="7668"/>
    <lineage>
        <taxon>Eukaryota</taxon>
        <taxon>Metazoa</taxon>
        <taxon>Echinodermata</taxon>
        <taxon>Eleutherozoa</taxon>
        <taxon>Echinozoa</taxon>
        <taxon>Echinoidea</taxon>
        <taxon>Euechinoidea</taxon>
        <taxon>Echinacea</taxon>
        <taxon>Camarodonta</taxon>
        <taxon>Echinidea</taxon>
        <taxon>Strongylocentrotidae</taxon>
        <taxon>Strongylocentrotus</taxon>
    </lineage>
</organism>
<evidence type="ECO:0000313" key="3">
    <source>
        <dbReference type="Proteomes" id="UP000007110"/>
    </source>
</evidence>